<protein>
    <recommendedName>
        <fullName evidence="3">Bacteriocin biosynthesis cyclodehydratase domain</fullName>
    </recommendedName>
</protein>
<accession>A0A5J6ZBK5</accession>
<sequence length="318" mass="34833">MPGRIRGTNPAKVTKATISKKEHLGGTMNDRKIVLSRGTSVMARPGFGIQFNTLPHHATVLPLPDTVKPGHVLNTFMSARIPQQREVLEKTLHYCGFELDVAAEVLDELLRAGVFHEQLPATELLVLRTGQSSDKLGRTLHREGVDSTEAQRARTLIAAAGAETVALLPGSVFLHTDLQFMLMQARVRHYPGAAVDGSIILGPLVIPGRTPCLNCVDMAYEAQDEQWKSIRLQAAGRPMTADPTGMEAAALTMANLVTTHIIPWQSAGCPEDSIPEILLHRLEYRLAEGKIQQWKPEWNMACPSCQMVLTTRITRGSA</sequence>
<dbReference type="Proteomes" id="UP000326711">
    <property type="component" value="Chromosome"/>
</dbReference>
<dbReference type="Gene3D" id="3.40.50.720">
    <property type="entry name" value="NAD(P)-binding Rossmann-like Domain"/>
    <property type="match status" value="1"/>
</dbReference>
<dbReference type="EMBL" id="CP045032">
    <property type="protein sequence ID" value="QFQ02927.1"/>
    <property type="molecule type" value="Genomic_DNA"/>
</dbReference>
<organism evidence="1 2">
    <name type="scientific">Corynebacterium urogenitale</name>
    <dbReference type="NCBI Taxonomy" id="2487892"/>
    <lineage>
        <taxon>Bacteria</taxon>
        <taxon>Bacillati</taxon>
        <taxon>Actinomycetota</taxon>
        <taxon>Actinomycetes</taxon>
        <taxon>Mycobacteriales</taxon>
        <taxon>Corynebacteriaceae</taxon>
        <taxon>Corynebacterium</taxon>
    </lineage>
</organism>
<gene>
    <name evidence="1" type="ORF">CUROG_07895</name>
</gene>
<dbReference type="KEGG" id="cuo:CUROG_07895"/>
<keyword evidence="2" id="KW-1185">Reference proteome</keyword>
<proteinExistence type="predicted"/>
<evidence type="ECO:0000313" key="2">
    <source>
        <dbReference type="Proteomes" id="UP000326711"/>
    </source>
</evidence>
<evidence type="ECO:0008006" key="3">
    <source>
        <dbReference type="Google" id="ProtNLM"/>
    </source>
</evidence>
<reference evidence="2" key="1">
    <citation type="submission" date="2019-10" db="EMBL/GenBank/DDBJ databases">
        <title>Complete genome sequence of Corynebacterium urogenitalis DSM 108747, isolated from the genital tract of a cow.</title>
        <authorList>
            <person name="Ruckert C."/>
            <person name="Ballas P."/>
            <person name="Wagener K."/>
            <person name="Drillich M."/>
            <person name="Kaempfer P."/>
            <person name="Busse H.-J."/>
            <person name="Ehling-Schulz M."/>
        </authorList>
    </citation>
    <scope>NUCLEOTIDE SEQUENCE [LARGE SCALE GENOMIC DNA]</scope>
    <source>
        <strain evidence="2">LMM 1652</strain>
    </source>
</reference>
<dbReference type="AlphaFoldDB" id="A0A5J6ZBK5"/>
<evidence type="ECO:0000313" key="1">
    <source>
        <dbReference type="EMBL" id="QFQ02927.1"/>
    </source>
</evidence>
<name>A0A5J6ZBK5_9CORY</name>